<reference evidence="7" key="1">
    <citation type="submission" date="2016-02" db="EMBL/GenBank/DDBJ databases">
        <authorList>
            <person name="Dunlap C."/>
        </authorList>
    </citation>
    <scope>NUCLEOTIDE SEQUENCE [LARGE SCALE GENOMIC DNA]</scope>
    <source>
        <strain evidence="7">NRRL B-41092</strain>
    </source>
</reference>
<accession>A0A150F4L4</accession>
<keyword evidence="2" id="KW-0285">Flavoprotein</keyword>
<protein>
    <recommendedName>
        <fullName evidence="5">Flavin reductase like domain-containing protein</fullName>
    </recommendedName>
</protein>
<dbReference type="SMART" id="SM00903">
    <property type="entry name" value="Flavin_Reduct"/>
    <property type="match status" value="1"/>
</dbReference>
<gene>
    <name evidence="6" type="ORF">AXI58_01685</name>
</gene>
<dbReference type="PANTHER" id="PTHR33798">
    <property type="entry name" value="FLAVOPROTEIN OXYGENASE"/>
    <property type="match status" value="1"/>
</dbReference>
<dbReference type="GO" id="GO:0016646">
    <property type="term" value="F:oxidoreductase activity, acting on the CH-NH group of donors, NAD or NADP as acceptor"/>
    <property type="evidence" value="ECO:0007669"/>
    <property type="project" value="UniProtKB-ARBA"/>
</dbReference>
<comment type="caution">
    <text evidence="6">The sequence shown here is derived from an EMBL/GenBank/DDBJ whole genome shotgun (WGS) entry which is preliminary data.</text>
</comment>
<dbReference type="GO" id="GO:0010181">
    <property type="term" value="F:FMN binding"/>
    <property type="evidence" value="ECO:0007669"/>
    <property type="project" value="InterPro"/>
</dbReference>
<keyword evidence="3" id="KW-0288">FMN</keyword>
<feature type="domain" description="Flavin reductase like" evidence="5">
    <location>
        <begin position="20"/>
        <end position="178"/>
    </location>
</feature>
<dbReference type="Proteomes" id="UP000075430">
    <property type="component" value="Unassembled WGS sequence"/>
</dbReference>
<dbReference type="Gene3D" id="2.30.110.10">
    <property type="entry name" value="Electron Transport, Fmn-binding Protein, Chain A"/>
    <property type="match status" value="1"/>
</dbReference>
<sequence>MHTLRAEELNAKDIYKLLSGTVVPRPIAFVTTLSSINGAVNAAPFSFYNVVSADPPLLAISVSRADGRQKDTARNALTHKEFVVHVSDESIIEDINKTAARLGPDASELDLTALSAADSACVTVPGIKEAKVRFECRLEHHLPFQNDRGETTADLIIGRVVCFHLDDNVYDAENGYIRTEELQPAARLAGNEYAKLGEKYTLFRPT</sequence>
<dbReference type="STRING" id="1793963.AXI58_01685"/>
<evidence type="ECO:0000259" key="5">
    <source>
        <dbReference type="SMART" id="SM00903"/>
    </source>
</evidence>
<dbReference type="InterPro" id="IPR002563">
    <property type="entry name" value="Flavin_Rdtase-like_dom"/>
</dbReference>
<dbReference type="SUPFAM" id="SSF50475">
    <property type="entry name" value="FMN-binding split barrel"/>
    <property type="match status" value="1"/>
</dbReference>
<organism evidence="6 7">
    <name type="scientific">Bacillus nakamurai</name>
    <dbReference type="NCBI Taxonomy" id="1793963"/>
    <lineage>
        <taxon>Bacteria</taxon>
        <taxon>Bacillati</taxon>
        <taxon>Bacillota</taxon>
        <taxon>Bacilli</taxon>
        <taxon>Bacillales</taxon>
        <taxon>Bacillaceae</taxon>
        <taxon>Bacillus</taxon>
    </lineage>
</organism>
<dbReference type="Pfam" id="PF01613">
    <property type="entry name" value="Flavin_Reduct"/>
    <property type="match status" value="1"/>
</dbReference>
<dbReference type="RefSeq" id="WP_061522598.1">
    <property type="nucleotide sequence ID" value="NZ_JANBMN010000029.1"/>
</dbReference>
<dbReference type="OrthoDB" id="9794638at2"/>
<comment type="cofactor">
    <cofactor evidence="1">
        <name>FMN</name>
        <dbReference type="ChEBI" id="CHEBI:58210"/>
    </cofactor>
</comment>
<evidence type="ECO:0000256" key="4">
    <source>
        <dbReference type="ARBA" id="ARBA00038054"/>
    </source>
</evidence>
<evidence type="ECO:0000313" key="6">
    <source>
        <dbReference type="EMBL" id="KXZ17130.1"/>
    </source>
</evidence>
<dbReference type="AlphaFoldDB" id="A0A150F4L4"/>
<dbReference type="EMBL" id="LSBA01000023">
    <property type="protein sequence ID" value="KXZ17130.1"/>
    <property type="molecule type" value="Genomic_DNA"/>
</dbReference>
<evidence type="ECO:0000256" key="2">
    <source>
        <dbReference type="ARBA" id="ARBA00022630"/>
    </source>
</evidence>
<keyword evidence="7" id="KW-1185">Reference proteome</keyword>
<evidence type="ECO:0000256" key="1">
    <source>
        <dbReference type="ARBA" id="ARBA00001917"/>
    </source>
</evidence>
<dbReference type="InterPro" id="IPR012349">
    <property type="entry name" value="Split_barrel_FMN-bd"/>
</dbReference>
<comment type="similarity">
    <text evidence="4">Belongs to the flavoredoxin family.</text>
</comment>
<name>A0A150F4L4_9BACI</name>
<proteinExistence type="inferred from homology"/>
<evidence type="ECO:0000313" key="7">
    <source>
        <dbReference type="Proteomes" id="UP000075430"/>
    </source>
</evidence>
<dbReference type="PANTHER" id="PTHR33798:SF5">
    <property type="entry name" value="FLAVIN REDUCTASE LIKE DOMAIN-CONTAINING PROTEIN"/>
    <property type="match status" value="1"/>
</dbReference>
<evidence type="ECO:0000256" key="3">
    <source>
        <dbReference type="ARBA" id="ARBA00022643"/>
    </source>
</evidence>